<evidence type="ECO:0000313" key="9">
    <source>
        <dbReference type="EMBL" id="KAF9074971.1"/>
    </source>
</evidence>
<proteinExistence type="inferred from homology"/>
<evidence type="ECO:0000256" key="4">
    <source>
        <dbReference type="ARBA" id="ARBA00022776"/>
    </source>
</evidence>
<keyword evidence="5" id="KW-0159">Chromosome partition</keyword>
<dbReference type="InterPro" id="IPR019440">
    <property type="entry name" value="MAU2"/>
</dbReference>
<keyword evidence="4" id="KW-0498">Mitosis</keyword>
<keyword evidence="10" id="KW-1185">Reference proteome</keyword>
<feature type="region of interest" description="Disordered" evidence="8">
    <location>
        <begin position="817"/>
        <end position="850"/>
    </location>
</feature>
<reference evidence="9" key="1">
    <citation type="submission" date="2020-11" db="EMBL/GenBank/DDBJ databases">
        <authorList>
            <consortium name="DOE Joint Genome Institute"/>
            <person name="Ahrendt S."/>
            <person name="Riley R."/>
            <person name="Andreopoulos W."/>
            <person name="Labutti K."/>
            <person name="Pangilinan J."/>
            <person name="Ruiz-Duenas F.J."/>
            <person name="Barrasa J.M."/>
            <person name="Sanchez-Garcia M."/>
            <person name="Camarero S."/>
            <person name="Miyauchi S."/>
            <person name="Serrano A."/>
            <person name="Linde D."/>
            <person name="Babiker R."/>
            <person name="Drula E."/>
            <person name="Ayuso-Fernandez I."/>
            <person name="Pacheco R."/>
            <person name="Padilla G."/>
            <person name="Ferreira P."/>
            <person name="Barriuso J."/>
            <person name="Kellner H."/>
            <person name="Castanera R."/>
            <person name="Alfaro M."/>
            <person name="Ramirez L."/>
            <person name="Pisabarro A.G."/>
            <person name="Kuo A."/>
            <person name="Tritt A."/>
            <person name="Lipzen A."/>
            <person name="He G."/>
            <person name="Yan M."/>
            <person name="Ng V."/>
            <person name="Cullen D."/>
            <person name="Martin F."/>
            <person name="Rosso M.-N."/>
            <person name="Henrissat B."/>
            <person name="Hibbett D."/>
            <person name="Martinez A.T."/>
            <person name="Grigoriev I.V."/>
        </authorList>
    </citation>
    <scope>NUCLEOTIDE SEQUENCE</scope>
    <source>
        <strain evidence="9">AH 40177</strain>
    </source>
</reference>
<sequence>MDVIDASMATSNASTPSMPRSDKHGNLDEDIEMSELLSSSPLTEVDSEEKSLFSPLPDSVLLLNLPSILMHPPNHPLHAQSLCMSLLALRRCLEIPGLSPDVECRALTSVAEIGMTVIDGGFNKLQEHVWAHGIETEVEQATSKGLLIAQKHPNLRIYRSQITFLSVQLASWQHDLKYANMKYRQLLSTYLPSDPPHIVYTCHLKLIVNLITPKASNNTSGGRSSSPTKIPQDTRLANSAIQAMQNHASENGHTGVVLLTHVLRLRYLISSGLWEQVGEALYETEQVLGIEFSSEPDAGQQPDGLSPRKGLRVTDLNTVHMNAPSPLKLSHNKSSTIQCSPAAASPAASAPAQPSFKMFDTHFERSMALHTLILGVIFCTYVGKIDAATQRLSHLHALLDAGVLRFDKKPSTSVPSESSEISTYADPTVGIHKSTPEGIQERDEAACGIVRIPISDISPPLYVQTTHPRILYVLAYLVSCVAKKDPVGRKPKRKIFAIEGLTAWEKEIRRELRLSSWASMGDLEEINLKLAKIKADLMCELIGISIMRSEFKVAEETLAVLIAHLRNADIFASFSSRVTLHHAHLAHAKGQTVRALECYQVAEAFAEERGDDFVRISARAGRVCLKIGLIRDKEFLKKEEEEANQDNEQRKTRSKSKERKAVDKDAMDVDEEVAAGFDDPPDLQEWDEVQQLAEDVAEACRGMGGTMWGVGRVIEACLTDEILKAKQHLKSALSFATFAGDNHLRALILALIASHYFHTATNDALSMLGMCENLASGLGAAVKPPGAKSKDKSADAIGNAPLRTWVGERSLEIFKRTGNAPASKKQEAANRALHAGIRRAEKRVAKSTDL</sequence>
<comment type="similarity">
    <text evidence="2">Belongs to the SCC4/mau-2 family.</text>
</comment>
<dbReference type="Pfam" id="PF10345">
    <property type="entry name" value="Cohesin_load"/>
    <property type="match status" value="1"/>
</dbReference>
<dbReference type="GO" id="GO:0007064">
    <property type="term" value="P:mitotic sister chromatid cohesion"/>
    <property type="evidence" value="ECO:0007669"/>
    <property type="project" value="InterPro"/>
</dbReference>
<evidence type="ECO:0000313" key="10">
    <source>
        <dbReference type="Proteomes" id="UP000772434"/>
    </source>
</evidence>
<gene>
    <name evidence="9" type="ORF">BDP27DRAFT_1316269</name>
</gene>
<evidence type="ECO:0000256" key="1">
    <source>
        <dbReference type="ARBA" id="ARBA00004123"/>
    </source>
</evidence>
<keyword evidence="3" id="KW-0132">Cell division</keyword>
<comment type="subcellular location">
    <subcellularLocation>
        <location evidence="1">Nucleus</location>
    </subcellularLocation>
</comment>
<evidence type="ECO:0000256" key="6">
    <source>
        <dbReference type="ARBA" id="ARBA00023242"/>
    </source>
</evidence>
<dbReference type="AlphaFoldDB" id="A0A9P5UDA5"/>
<protein>
    <submittedName>
        <fullName evidence="9">Uncharacterized protein</fullName>
    </submittedName>
</protein>
<evidence type="ECO:0000256" key="3">
    <source>
        <dbReference type="ARBA" id="ARBA00022618"/>
    </source>
</evidence>
<dbReference type="Proteomes" id="UP000772434">
    <property type="component" value="Unassembled WGS sequence"/>
</dbReference>
<evidence type="ECO:0000256" key="8">
    <source>
        <dbReference type="SAM" id="MobiDB-lite"/>
    </source>
</evidence>
<dbReference type="GO" id="GO:0007059">
    <property type="term" value="P:chromosome segregation"/>
    <property type="evidence" value="ECO:0007669"/>
    <property type="project" value="UniProtKB-KW"/>
</dbReference>
<keyword evidence="6" id="KW-0539">Nucleus</keyword>
<evidence type="ECO:0000256" key="7">
    <source>
        <dbReference type="ARBA" id="ARBA00023306"/>
    </source>
</evidence>
<feature type="region of interest" description="Disordered" evidence="8">
    <location>
        <begin position="639"/>
        <end position="666"/>
    </location>
</feature>
<accession>A0A9P5UDA5</accession>
<dbReference type="GO" id="GO:0005634">
    <property type="term" value="C:nucleus"/>
    <property type="evidence" value="ECO:0007669"/>
    <property type="project" value="UniProtKB-SubCell"/>
</dbReference>
<feature type="compositionally biased region" description="Basic and acidic residues" evidence="8">
    <location>
        <begin position="838"/>
        <end position="850"/>
    </location>
</feature>
<feature type="region of interest" description="Disordered" evidence="8">
    <location>
        <begin position="1"/>
        <end position="26"/>
    </location>
</feature>
<comment type="caution">
    <text evidence="9">The sequence shown here is derived from an EMBL/GenBank/DDBJ whole genome shotgun (WGS) entry which is preliminary data.</text>
</comment>
<keyword evidence="7" id="KW-0131">Cell cycle</keyword>
<dbReference type="PANTHER" id="PTHR21394">
    <property type="entry name" value="MAU2 CHROMATID COHESION FACTOR HOMOLOG"/>
    <property type="match status" value="1"/>
</dbReference>
<organism evidence="9 10">
    <name type="scientific">Rhodocollybia butyracea</name>
    <dbReference type="NCBI Taxonomy" id="206335"/>
    <lineage>
        <taxon>Eukaryota</taxon>
        <taxon>Fungi</taxon>
        <taxon>Dikarya</taxon>
        <taxon>Basidiomycota</taxon>
        <taxon>Agaricomycotina</taxon>
        <taxon>Agaricomycetes</taxon>
        <taxon>Agaricomycetidae</taxon>
        <taxon>Agaricales</taxon>
        <taxon>Marasmiineae</taxon>
        <taxon>Omphalotaceae</taxon>
        <taxon>Rhodocollybia</taxon>
    </lineage>
</organism>
<evidence type="ECO:0000256" key="5">
    <source>
        <dbReference type="ARBA" id="ARBA00022829"/>
    </source>
</evidence>
<dbReference type="EMBL" id="JADNRY010000011">
    <property type="protein sequence ID" value="KAF9074971.1"/>
    <property type="molecule type" value="Genomic_DNA"/>
</dbReference>
<name>A0A9P5UDA5_9AGAR</name>
<dbReference type="GO" id="GO:0051301">
    <property type="term" value="P:cell division"/>
    <property type="evidence" value="ECO:0007669"/>
    <property type="project" value="UniProtKB-KW"/>
</dbReference>
<feature type="compositionally biased region" description="Polar residues" evidence="8">
    <location>
        <begin position="8"/>
        <end position="18"/>
    </location>
</feature>
<evidence type="ECO:0000256" key="2">
    <source>
        <dbReference type="ARBA" id="ARBA00008585"/>
    </source>
</evidence>
<dbReference type="OrthoDB" id="5565328at2759"/>